<dbReference type="NCBIfam" id="NF038117">
    <property type="entry name" value="choice_anch_I"/>
    <property type="match status" value="1"/>
</dbReference>
<evidence type="ECO:0000313" key="3">
    <source>
        <dbReference type="EMBL" id="RBP38515.1"/>
    </source>
</evidence>
<organism evidence="3 4">
    <name type="scientific">Roseimicrobium gellanilyticum</name>
    <dbReference type="NCBI Taxonomy" id="748857"/>
    <lineage>
        <taxon>Bacteria</taxon>
        <taxon>Pseudomonadati</taxon>
        <taxon>Verrucomicrobiota</taxon>
        <taxon>Verrucomicrobiia</taxon>
        <taxon>Verrucomicrobiales</taxon>
        <taxon>Verrucomicrobiaceae</taxon>
        <taxon>Roseimicrobium</taxon>
    </lineage>
</organism>
<sequence length="554" mass="58759">MIDQKLTSLTTLGCAALAILAPLSAAAKSPHSISVTPVSTVAAGSFLTSAAEIVAHDPATQRVFVVNAQAARIDVFSIANPAEPTIVGSIQASQFGGVANSVSVHDGAIAVAVESTVKTNPGKVVFFNTNLQFLAEVTVGALPDMVTFTPNGRYVLTADEGEPSDDYSVDPEGTVSIIDVSKGVASVTQADVRTVDFRAFNSKSRAELFNGTGPKPAIRVFGPNATVAQDLEPEYITVSHDSNTAWVTLQEANAIAIIDVNSGTVSDLVGLGTKDHSLASNGFGSSNALDASDRDGIPVANNGRINIQNWPVKGLFLPDGIASYKVGNQTYLVTANEGDSREWSGYAEETRVGSMALDPAVFPTAVATELKKNNNLGRLKATKAQGDTNGNNIYKEIYTFGSRSFSIRDAQGNLLWDSGDQFEQILKEILPDFFNSNHEINKFDDRSDDKGPEPECVTLGKAFGRTYAFVGLERVSGVMVYDITSPTAPEFVQYADNRDFTQAPNTPAAGDLGPEGLFFISEENSPNGKPLLLVANEVSGTTTVYEINKVKGNK</sequence>
<gene>
    <name evidence="3" type="ORF">DES53_11133</name>
</gene>
<reference evidence="3 4" key="1">
    <citation type="submission" date="2018-06" db="EMBL/GenBank/DDBJ databases">
        <title>Genomic Encyclopedia of Type Strains, Phase IV (KMG-IV): sequencing the most valuable type-strain genomes for metagenomic binning, comparative biology and taxonomic classification.</title>
        <authorList>
            <person name="Goeker M."/>
        </authorList>
    </citation>
    <scope>NUCLEOTIDE SEQUENCE [LARGE SCALE GENOMIC DNA]</scope>
    <source>
        <strain evidence="3 4">DSM 25532</strain>
    </source>
</reference>
<name>A0A366HBG5_9BACT</name>
<dbReference type="Proteomes" id="UP000253426">
    <property type="component" value="Unassembled WGS sequence"/>
</dbReference>
<dbReference type="InterPro" id="IPR055188">
    <property type="entry name" value="Choice_anch_I"/>
</dbReference>
<comment type="caution">
    <text evidence="3">The sequence shown here is derived from an EMBL/GenBank/DDBJ whole genome shotgun (WGS) entry which is preliminary data.</text>
</comment>
<keyword evidence="4" id="KW-1185">Reference proteome</keyword>
<proteinExistence type="predicted"/>
<evidence type="ECO:0000313" key="4">
    <source>
        <dbReference type="Proteomes" id="UP000253426"/>
    </source>
</evidence>
<evidence type="ECO:0000259" key="2">
    <source>
        <dbReference type="Pfam" id="PF22494"/>
    </source>
</evidence>
<protein>
    <recommendedName>
        <fullName evidence="2">Choice-of-anchor I domain-containing protein</fullName>
    </recommendedName>
</protein>
<dbReference type="InterPro" id="IPR015943">
    <property type="entry name" value="WD40/YVTN_repeat-like_dom_sf"/>
</dbReference>
<feature type="chain" id="PRO_5016859460" description="Choice-of-anchor I domain-containing protein" evidence="1">
    <location>
        <begin position="28"/>
        <end position="554"/>
    </location>
</feature>
<dbReference type="InterPro" id="IPR011048">
    <property type="entry name" value="Haem_d1_sf"/>
</dbReference>
<dbReference type="AlphaFoldDB" id="A0A366HBG5"/>
<dbReference type="OrthoDB" id="9801679at2"/>
<feature type="domain" description="Choice-of-anchor I" evidence="2">
    <location>
        <begin position="48"/>
        <end position="547"/>
    </location>
</feature>
<dbReference type="PANTHER" id="PTHR46928">
    <property type="entry name" value="MESENCHYME-SPECIFIC CELL SURFACE GLYCOPROTEIN"/>
    <property type="match status" value="1"/>
</dbReference>
<dbReference type="EMBL" id="QNRR01000011">
    <property type="protein sequence ID" value="RBP38515.1"/>
    <property type="molecule type" value="Genomic_DNA"/>
</dbReference>
<dbReference type="SUPFAM" id="SSF51004">
    <property type="entry name" value="C-terminal (heme d1) domain of cytochrome cd1-nitrite reductase"/>
    <property type="match status" value="1"/>
</dbReference>
<dbReference type="PANTHER" id="PTHR46928:SF1">
    <property type="entry name" value="MESENCHYME-SPECIFIC CELL SURFACE GLYCOPROTEIN"/>
    <property type="match status" value="1"/>
</dbReference>
<feature type="signal peptide" evidence="1">
    <location>
        <begin position="1"/>
        <end position="27"/>
    </location>
</feature>
<keyword evidence="1" id="KW-0732">Signal</keyword>
<evidence type="ECO:0000256" key="1">
    <source>
        <dbReference type="SAM" id="SignalP"/>
    </source>
</evidence>
<dbReference type="Pfam" id="PF22494">
    <property type="entry name" value="choice_anch_I"/>
    <property type="match status" value="1"/>
</dbReference>
<dbReference type="Gene3D" id="2.130.10.10">
    <property type="entry name" value="YVTN repeat-like/Quinoprotein amine dehydrogenase"/>
    <property type="match status" value="2"/>
</dbReference>
<dbReference type="RefSeq" id="WP_113960977.1">
    <property type="nucleotide sequence ID" value="NZ_QNRR01000011.1"/>
</dbReference>
<accession>A0A366HBG5</accession>
<dbReference type="InterPro" id="IPR052956">
    <property type="entry name" value="Mesenchyme-surface_protein"/>
</dbReference>